<evidence type="ECO:0000313" key="1">
    <source>
        <dbReference type="EMBL" id="SCM70488.1"/>
    </source>
</evidence>
<name>A0A212KYW4_9HYPH</name>
<organism evidence="1">
    <name type="scientific">uncultured Pleomorphomonas sp</name>
    <dbReference type="NCBI Taxonomy" id="442121"/>
    <lineage>
        <taxon>Bacteria</taxon>
        <taxon>Pseudomonadati</taxon>
        <taxon>Pseudomonadota</taxon>
        <taxon>Alphaproteobacteria</taxon>
        <taxon>Hyphomicrobiales</taxon>
        <taxon>Pleomorphomonadaceae</taxon>
        <taxon>Pleomorphomonas</taxon>
        <taxon>environmental samples</taxon>
    </lineage>
</organism>
<reference evidence="1" key="1">
    <citation type="submission" date="2016-08" db="EMBL/GenBank/DDBJ databases">
        <authorList>
            <person name="Seilhamer J.J."/>
        </authorList>
    </citation>
    <scope>NUCLEOTIDE SEQUENCE</scope>
    <source>
        <strain evidence="1">86</strain>
    </source>
</reference>
<proteinExistence type="predicted"/>
<dbReference type="AlphaFoldDB" id="A0A212KYW4"/>
<protein>
    <submittedName>
        <fullName evidence="1">Uncharacterized protein</fullName>
    </submittedName>
</protein>
<gene>
    <name evidence="1" type="ORF">KL86PLE_10175</name>
</gene>
<sequence length="73" mass="7955">MELFGRPALHAVQRSFAGLHGSGETPDTIDRGPDGPLSLWLSRQDRLTGIKNCGDTVATHSQCRKIGCFHSCF</sequence>
<dbReference type="EMBL" id="FMJD01000001">
    <property type="protein sequence ID" value="SCM70488.1"/>
    <property type="molecule type" value="Genomic_DNA"/>
</dbReference>
<accession>A0A212KYW4</accession>